<feature type="chain" id="PRO_5005195019" evidence="1">
    <location>
        <begin position="18"/>
        <end position="98"/>
    </location>
</feature>
<protein>
    <submittedName>
        <fullName evidence="2">Str. FM013</fullName>
    </submittedName>
</protein>
<reference evidence="2 3" key="1">
    <citation type="journal article" date="2014" name="Nat. Commun.">
        <title>Multiple recent horizontal transfers of a large genomic region in cheese making fungi.</title>
        <authorList>
            <person name="Cheeseman K."/>
            <person name="Ropars J."/>
            <person name="Renault P."/>
            <person name="Dupont J."/>
            <person name="Gouzy J."/>
            <person name="Branca A."/>
            <person name="Abraham A.L."/>
            <person name="Ceppi M."/>
            <person name="Conseiller E."/>
            <person name="Debuchy R."/>
            <person name="Malagnac F."/>
            <person name="Goarin A."/>
            <person name="Silar P."/>
            <person name="Lacoste S."/>
            <person name="Sallet E."/>
            <person name="Bensimon A."/>
            <person name="Giraud T."/>
            <person name="Brygoo Y."/>
        </authorList>
    </citation>
    <scope>NUCLEOTIDE SEQUENCE [LARGE SCALE GENOMIC DNA]</scope>
    <source>
        <strain evidence="3">FM 013</strain>
    </source>
</reference>
<sequence>MRFETPFVLRLATSASALWSVTYYSTIDCSGAGKEVGGFEAGCQTLGTGTESVKVSTDSGNNITLSTSCNCNPPYEDVIPSEVTDLCVNAAIRSFFSY</sequence>
<evidence type="ECO:0000313" key="2">
    <source>
        <dbReference type="EMBL" id="CRL19381.1"/>
    </source>
</evidence>
<dbReference type="EMBL" id="HG793136">
    <property type="protein sequence ID" value="CRL19381.1"/>
    <property type="molecule type" value="Genomic_DNA"/>
</dbReference>
<keyword evidence="3" id="KW-1185">Reference proteome</keyword>
<proteinExistence type="predicted"/>
<dbReference type="AlphaFoldDB" id="A0A0G4NZ82"/>
<organism evidence="2 3">
    <name type="scientific">Penicillium camemberti (strain FM 013)</name>
    <dbReference type="NCBI Taxonomy" id="1429867"/>
    <lineage>
        <taxon>Eukaryota</taxon>
        <taxon>Fungi</taxon>
        <taxon>Dikarya</taxon>
        <taxon>Ascomycota</taxon>
        <taxon>Pezizomycotina</taxon>
        <taxon>Eurotiomycetes</taxon>
        <taxon>Eurotiomycetidae</taxon>
        <taxon>Eurotiales</taxon>
        <taxon>Aspergillaceae</taxon>
        <taxon>Penicillium</taxon>
    </lineage>
</organism>
<feature type="signal peptide" evidence="1">
    <location>
        <begin position="1"/>
        <end position="17"/>
    </location>
</feature>
<evidence type="ECO:0000313" key="3">
    <source>
        <dbReference type="Proteomes" id="UP000053732"/>
    </source>
</evidence>
<accession>A0A0G4NZ82</accession>
<name>A0A0G4NZ82_PENC3</name>
<gene>
    <name evidence="2" type="ORF">PCAMFM013_S003g000172</name>
</gene>
<evidence type="ECO:0000256" key="1">
    <source>
        <dbReference type="SAM" id="SignalP"/>
    </source>
</evidence>
<dbReference type="Proteomes" id="UP000053732">
    <property type="component" value="Unassembled WGS sequence"/>
</dbReference>
<keyword evidence="1" id="KW-0732">Signal</keyword>